<evidence type="ECO:0000313" key="2">
    <source>
        <dbReference type="Proteomes" id="UP001652623"/>
    </source>
</evidence>
<reference evidence="3" key="1">
    <citation type="submission" date="2025-08" db="UniProtKB">
        <authorList>
            <consortium name="RefSeq"/>
        </authorList>
    </citation>
    <scope>IDENTIFICATION</scope>
    <source>
        <tissue evidence="3">Seedling</tissue>
    </source>
</reference>
<accession>A0ABM3I471</accession>
<evidence type="ECO:0000313" key="3">
    <source>
        <dbReference type="RefSeq" id="XP_048320265.2"/>
    </source>
</evidence>
<protein>
    <submittedName>
        <fullName evidence="3">Uncharacterized protein LOC125419109</fullName>
    </submittedName>
</protein>
<organism evidence="2 3">
    <name type="scientific">Ziziphus jujuba</name>
    <name type="common">Chinese jujube</name>
    <name type="synonym">Ziziphus sativa</name>
    <dbReference type="NCBI Taxonomy" id="326968"/>
    <lineage>
        <taxon>Eukaryota</taxon>
        <taxon>Viridiplantae</taxon>
        <taxon>Streptophyta</taxon>
        <taxon>Embryophyta</taxon>
        <taxon>Tracheophyta</taxon>
        <taxon>Spermatophyta</taxon>
        <taxon>Magnoliopsida</taxon>
        <taxon>eudicotyledons</taxon>
        <taxon>Gunneridae</taxon>
        <taxon>Pentapetalae</taxon>
        <taxon>rosids</taxon>
        <taxon>fabids</taxon>
        <taxon>Rosales</taxon>
        <taxon>Rhamnaceae</taxon>
        <taxon>Paliureae</taxon>
        <taxon>Ziziphus</taxon>
    </lineage>
</organism>
<dbReference type="RefSeq" id="XP_048320265.2">
    <property type="nucleotide sequence ID" value="XM_048464308.2"/>
</dbReference>
<gene>
    <name evidence="3" type="primary">LOC125419109</name>
</gene>
<dbReference type="InterPro" id="IPR014729">
    <property type="entry name" value="Rossmann-like_a/b/a_fold"/>
</dbReference>
<dbReference type="GeneID" id="125419109"/>
<name>A0ABM3I471_ZIZJJ</name>
<feature type="region of interest" description="Disordered" evidence="1">
    <location>
        <begin position="27"/>
        <end position="49"/>
    </location>
</feature>
<keyword evidence="2" id="KW-1185">Reference proteome</keyword>
<dbReference type="InterPro" id="IPR002812">
    <property type="entry name" value="DHQS"/>
</dbReference>
<evidence type="ECO:0000256" key="1">
    <source>
        <dbReference type="SAM" id="MobiDB-lite"/>
    </source>
</evidence>
<dbReference type="Gene3D" id="3.40.50.620">
    <property type="entry name" value="HUPs"/>
    <property type="match status" value="1"/>
</dbReference>
<dbReference type="Proteomes" id="UP001652623">
    <property type="component" value="Chromosome 6"/>
</dbReference>
<sequence length="254" mass="29024">MKETQGLEIRNMVGKIMGARHQRKRRSNLCNRRSPCQGRKSPDDHTLSLANDSNNHVVIVMDGMKEFSSELLEWALKNIISAGSVITLLGVMPWLNIPLSVKTWLDVWSLELEELPFVREKNEWKSDAKYLKLQTIVDLCRNYGVLLEKKVVMGYPSRSMIVEKVASLHATWVVFDRHQKKNSDFYAKKIQCNMVVVNEDGEFDIINKGSRQMIDNSGCGWPRIACNPFAAPNALTPDNSFPSDHRHQPTMLKI</sequence>
<dbReference type="PANTHER" id="PTHR33563">
    <property type="match status" value="1"/>
</dbReference>
<dbReference type="PANTHER" id="PTHR33563:SF9">
    <property type="entry name" value="USPA DOMAIN-CONTAINING PROTEIN"/>
    <property type="match status" value="1"/>
</dbReference>
<proteinExistence type="predicted"/>
<dbReference type="SUPFAM" id="SSF52402">
    <property type="entry name" value="Adenine nucleotide alpha hydrolases-like"/>
    <property type="match status" value="1"/>
</dbReference>